<keyword evidence="2" id="KW-0560">Oxidoreductase</keyword>
<dbReference type="PROSITE" id="PS00061">
    <property type="entry name" value="ADH_SHORT"/>
    <property type="match status" value="1"/>
</dbReference>
<dbReference type="CDD" id="cd05233">
    <property type="entry name" value="SDR_c"/>
    <property type="match status" value="1"/>
</dbReference>
<evidence type="ECO:0000256" key="2">
    <source>
        <dbReference type="ARBA" id="ARBA00023002"/>
    </source>
</evidence>
<evidence type="ECO:0000256" key="3">
    <source>
        <dbReference type="RuleBase" id="RU000363"/>
    </source>
</evidence>
<dbReference type="PANTHER" id="PTHR43115:SF4">
    <property type="entry name" value="DEHYDROGENASE_REDUCTASE SDR FAMILY MEMBER 11"/>
    <property type="match status" value="1"/>
</dbReference>
<protein>
    <submittedName>
        <fullName evidence="4">Oxidoreductase</fullName>
    </submittedName>
</protein>
<organism evidence="4 5">
    <name type="scientific">Tetragenococcus osmophilus</name>
    <dbReference type="NCBI Taxonomy" id="526944"/>
    <lineage>
        <taxon>Bacteria</taxon>
        <taxon>Bacillati</taxon>
        <taxon>Bacillota</taxon>
        <taxon>Bacilli</taxon>
        <taxon>Lactobacillales</taxon>
        <taxon>Enterococcaceae</taxon>
        <taxon>Tetragenococcus</taxon>
    </lineage>
</organism>
<evidence type="ECO:0000256" key="1">
    <source>
        <dbReference type="ARBA" id="ARBA00006484"/>
    </source>
</evidence>
<dbReference type="PANTHER" id="PTHR43115">
    <property type="entry name" value="DEHYDROGENASE/REDUCTASE SDR FAMILY MEMBER 11"/>
    <property type="match status" value="1"/>
</dbReference>
<gene>
    <name evidence="4" type="ORF">GCM10025885_10610</name>
</gene>
<dbReference type="InterPro" id="IPR036291">
    <property type="entry name" value="NAD(P)-bd_dom_sf"/>
</dbReference>
<comment type="caution">
    <text evidence="4">The sequence shown here is derived from an EMBL/GenBank/DDBJ whole genome shotgun (WGS) entry which is preliminary data.</text>
</comment>
<proteinExistence type="inferred from homology"/>
<dbReference type="PRINTS" id="PR00081">
    <property type="entry name" value="GDHRDH"/>
</dbReference>
<dbReference type="Proteomes" id="UP001157039">
    <property type="component" value="Unassembled WGS sequence"/>
</dbReference>
<dbReference type="InterPro" id="IPR002347">
    <property type="entry name" value="SDR_fam"/>
</dbReference>
<dbReference type="GO" id="GO:0016491">
    <property type="term" value="F:oxidoreductase activity"/>
    <property type="evidence" value="ECO:0007669"/>
    <property type="project" value="UniProtKB-KW"/>
</dbReference>
<dbReference type="Pfam" id="PF00106">
    <property type="entry name" value="adh_short"/>
    <property type="match status" value="1"/>
</dbReference>
<sequence length="202" mass="22281">MEELANKYPTKMHAKVLDVKDSQAFQEVVNWTLTTFGRIDVLFNNAGIMPAAPLRDKKYDEWQNMLDINVSGVLNGIAAVINTMRKQKEGHIITMDSVAGHVVPDGGAVYAGTKFAVRAIMEGLRIEERESGIKSTIVSPGSVKTELPFTTSDPTTRENIAKMHEEIGLEAEEVAEAVYFAINTSSNNLISEVIMRPINQDD</sequence>
<dbReference type="AlphaFoldDB" id="A0AA38CYU2"/>
<dbReference type="SUPFAM" id="SSF51735">
    <property type="entry name" value="NAD(P)-binding Rossmann-fold domains"/>
    <property type="match status" value="1"/>
</dbReference>
<dbReference type="Gene3D" id="3.40.50.720">
    <property type="entry name" value="NAD(P)-binding Rossmann-like Domain"/>
    <property type="match status" value="1"/>
</dbReference>
<reference evidence="4 5" key="1">
    <citation type="journal article" date="2014" name="Int. J. Syst. Evol. Microbiol.">
        <title>Complete genome sequence of Corynebacterium casei LMG S-19264T (=DSM 44701T), isolated from a smear-ripened cheese.</title>
        <authorList>
            <consortium name="US DOE Joint Genome Institute (JGI-PGF)"/>
            <person name="Walter F."/>
            <person name="Albersmeier A."/>
            <person name="Kalinowski J."/>
            <person name="Ruckert C."/>
        </authorList>
    </citation>
    <scope>NUCLEOTIDE SEQUENCE [LARGE SCALE GENOMIC DNA]</scope>
    <source>
        <strain evidence="4 5">NBRC 114545</strain>
    </source>
</reference>
<evidence type="ECO:0000313" key="4">
    <source>
        <dbReference type="EMBL" id="GMA72012.1"/>
    </source>
</evidence>
<dbReference type="InterPro" id="IPR020904">
    <property type="entry name" value="Sc_DH/Rdtase_CS"/>
</dbReference>
<accession>A0AA38CYU2</accession>
<comment type="similarity">
    <text evidence="1 3">Belongs to the short-chain dehydrogenases/reductases (SDR) family.</text>
</comment>
<dbReference type="PRINTS" id="PR00080">
    <property type="entry name" value="SDRFAMILY"/>
</dbReference>
<name>A0AA38CYU2_9ENTE</name>
<evidence type="ECO:0000313" key="5">
    <source>
        <dbReference type="Proteomes" id="UP001157039"/>
    </source>
</evidence>
<dbReference type="EMBL" id="BSUW01000001">
    <property type="protein sequence ID" value="GMA72012.1"/>
    <property type="molecule type" value="Genomic_DNA"/>
</dbReference>